<evidence type="ECO:0000313" key="2">
    <source>
        <dbReference type="Proteomes" id="UP000559010"/>
    </source>
</evidence>
<sequence length="237" mass="28270">MRTLNPNWITESPIDFEFKKYTLLAYLQRIERSFDEYKLYPAFSDLIFHYKNLYQLKENKDLLKDSFPKEISKEDFIKLKLVYKQLLEDDDLINAIEELIHFSIPQMKIWLERGREIYLSVQDSIKMEPIGILPLYKDEGFLIIQVIEGSFKVFRYKTGIFERPDDNYRGLNVTFLSDLRLGIGETIENYKLKLSRQHKDLPNPAVFYIHSKKMLPYDETLMPVIKMNFLSYISHAS</sequence>
<dbReference type="Proteomes" id="UP000559010">
    <property type="component" value="Unassembled WGS sequence"/>
</dbReference>
<gene>
    <name evidence="1" type="ORF">HH304_12940</name>
</gene>
<keyword evidence="2" id="KW-1185">Reference proteome</keyword>
<reference evidence="1 2" key="1">
    <citation type="submission" date="2020-04" db="EMBL/GenBank/DDBJ databases">
        <title>Flammeovirgaceae bacterium KN852 isolated from deep sea.</title>
        <authorList>
            <person name="Zhang D.-C."/>
        </authorList>
    </citation>
    <scope>NUCLEOTIDE SEQUENCE [LARGE SCALE GENOMIC DNA]</scope>
    <source>
        <strain evidence="1 2">KN852</strain>
    </source>
</reference>
<evidence type="ECO:0000313" key="1">
    <source>
        <dbReference type="EMBL" id="NMM49310.1"/>
    </source>
</evidence>
<dbReference type="AlphaFoldDB" id="A0A848J456"/>
<proteinExistence type="predicted"/>
<protein>
    <submittedName>
        <fullName evidence="1">Uncharacterized protein</fullName>
    </submittedName>
</protein>
<accession>A0A848J456</accession>
<comment type="caution">
    <text evidence="1">The sequence shown here is derived from an EMBL/GenBank/DDBJ whole genome shotgun (WGS) entry which is preliminary data.</text>
</comment>
<dbReference type="EMBL" id="JABBNU010000007">
    <property type="protein sequence ID" value="NMM49310.1"/>
    <property type="molecule type" value="Genomic_DNA"/>
</dbReference>
<name>A0A848J456_9BACT</name>
<organism evidence="1 2">
    <name type="scientific">Marinigracilibium pacificum</name>
    <dbReference type="NCBI Taxonomy" id="2729599"/>
    <lineage>
        <taxon>Bacteria</taxon>
        <taxon>Pseudomonadati</taxon>
        <taxon>Bacteroidota</taxon>
        <taxon>Cytophagia</taxon>
        <taxon>Cytophagales</taxon>
        <taxon>Flammeovirgaceae</taxon>
        <taxon>Marinigracilibium</taxon>
    </lineage>
</organism>
<dbReference type="RefSeq" id="WP_169682302.1">
    <property type="nucleotide sequence ID" value="NZ_JABBNU010000007.1"/>
</dbReference>